<dbReference type="Proteomes" id="UP000499080">
    <property type="component" value="Unassembled WGS sequence"/>
</dbReference>
<dbReference type="EMBL" id="BGPR01255142">
    <property type="protein sequence ID" value="GBM54447.1"/>
    <property type="molecule type" value="Genomic_DNA"/>
</dbReference>
<evidence type="ECO:0000313" key="2">
    <source>
        <dbReference type="EMBL" id="GBM54263.1"/>
    </source>
</evidence>
<dbReference type="EMBL" id="BGPR01255102">
    <property type="protein sequence ID" value="GBM54323.1"/>
    <property type="molecule type" value="Genomic_DNA"/>
</dbReference>
<feature type="compositionally biased region" description="Basic and acidic residues" evidence="1">
    <location>
        <begin position="62"/>
        <end position="73"/>
    </location>
</feature>
<keyword evidence="6" id="KW-1185">Reference proteome</keyword>
<accession>A0A4Y2GL47</accession>
<sequence length="100" mass="11364">MVTIEKQIDTNTLPIPDSRNVYLLCIFDKNKTAKPSKKQASQSEYFPLVDCLLRESGDKQEAKEITEWRDKQKAGHKSNQASRSLPGMSGSERTTTFKSR</sequence>
<evidence type="ECO:0000313" key="4">
    <source>
        <dbReference type="EMBL" id="GBM54323.1"/>
    </source>
</evidence>
<feature type="compositionally biased region" description="Polar residues" evidence="1">
    <location>
        <begin position="91"/>
        <end position="100"/>
    </location>
</feature>
<evidence type="ECO:0000256" key="1">
    <source>
        <dbReference type="SAM" id="MobiDB-lite"/>
    </source>
</evidence>
<evidence type="ECO:0000313" key="5">
    <source>
        <dbReference type="EMBL" id="GBM54447.1"/>
    </source>
</evidence>
<feature type="region of interest" description="Disordered" evidence="1">
    <location>
        <begin position="62"/>
        <end position="100"/>
    </location>
</feature>
<dbReference type="EMBL" id="BGPR01255082">
    <property type="protein sequence ID" value="GBM54263.1"/>
    <property type="molecule type" value="Genomic_DNA"/>
</dbReference>
<dbReference type="AlphaFoldDB" id="A0A4Y2GL47"/>
<protein>
    <submittedName>
        <fullName evidence="4">Uncharacterized protein</fullName>
    </submittedName>
</protein>
<evidence type="ECO:0000313" key="3">
    <source>
        <dbReference type="EMBL" id="GBM54319.1"/>
    </source>
</evidence>
<name>A0A4Y2GL47_ARAVE</name>
<reference evidence="4 6" key="1">
    <citation type="journal article" date="2019" name="Sci. Rep.">
        <title>Orb-weaving spider Araneus ventricosus genome elucidates the spidroin gene catalogue.</title>
        <authorList>
            <person name="Kono N."/>
            <person name="Nakamura H."/>
            <person name="Ohtoshi R."/>
            <person name="Moran D.A.P."/>
            <person name="Shinohara A."/>
            <person name="Yoshida Y."/>
            <person name="Fujiwara M."/>
            <person name="Mori M."/>
            <person name="Tomita M."/>
            <person name="Arakawa K."/>
        </authorList>
    </citation>
    <scope>NUCLEOTIDE SEQUENCE [LARGE SCALE GENOMIC DNA]</scope>
</reference>
<organism evidence="4 6">
    <name type="scientific">Araneus ventricosus</name>
    <name type="common">Orbweaver spider</name>
    <name type="synonym">Epeira ventricosa</name>
    <dbReference type="NCBI Taxonomy" id="182803"/>
    <lineage>
        <taxon>Eukaryota</taxon>
        <taxon>Metazoa</taxon>
        <taxon>Ecdysozoa</taxon>
        <taxon>Arthropoda</taxon>
        <taxon>Chelicerata</taxon>
        <taxon>Arachnida</taxon>
        <taxon>Araneae</taxon>
        <taxon>Araneomorphae</taxon>
        <taxon>Entelegynae</taxon>
        <taxon>Araneoidea</taxon>
        <taxon>Araneidae</taxon>
        <taxon>Araneus</taxon>
    </lineage>
</organism>
<evidence type="ECO:0000313" key="6">
    <source>
        <dbReference type="Proteomes" id="UP000499080"/>
    </source>
</evidence>
<comment type="caution">
    <text evidence="4">The sequence shown here is derived from an EMBL/GenBank/DDBJ whole genome shotgun (WGS) entry which is preliminary data.</text>
</comment>
<gene>
    <name evidence="5" type="ORF">AVEN_140851_1</name>
    <name evidence="2" type="ORF">AVEN_265588_1</name>
    <name evidence="3" type="ORF">AVEN_46763_1</name>
    <name evidence="4" type="ORF">AVEN_48442_1</name>
</gene>
<dbReference type="EMBL" id="BGPR01255101">
    <property type="protein sequence ID" value="GBM54319.1"/>
    <property type="molecule type" value="Genomic_DNA"/>
</dbReference>
<proteinExistence type="predicted"/>